<dbReference type="STRING" id="735517.SAMN05444272_3642"/>
<name>A0A1M7N0L3_9HYPH</name>
<gene>
    <name evidence="2" type="ORF">SAMN05444272_3642</name>
</gene>
<reference evidence="2 3" key="1">
    <citation type="submission" date="2016-11" db="EMBL/GenBank/DDBJ databases">
        <authorList>
            <person name="Jaros S."/>
            <person name="Januszkiewicz K."/>
            <person name="Wedrychowicz H."/>
        </authorList>
    </citation>
    <scope>NUCLEOTIDE SEQUENCE [LARGE SCALE GENOMIC DNA]</scope>
    <source>
        <strain evidence="2 3">DSM 22153</strain>
    </source>
</reference>
<evidence type="ECO:0000256" key="1">
    <source>
        <dbReference type="SAM" id="MobiDB-lite"/>
    </source>
</evidence>
<dbReference type="InterPro" id="IPR021252">
    <property type="entry name" value="DUF2794"/>
</dbReference>
<dbReference type="EMBL" id="FRBW01000004">
    <property type="protein sequence ID" value="SHM96900.1"/>
    <property type="molecule type" value="Genomic_DNA"/>
</dbReference>
<feature type="region of interest" description="Disordered" evidence="1">
    <location>
        <begin position="1"/>
        <end position="51"/>
    </location>
</feature>
<dbReference type="OrthoDB" id="7159482at2"/>
<organism evidence="2 3">
    <name type="scientific">Roseibium suaedae</name>
    <dbReference type="NCBI Taxonomy" id="735517"/>
    <lineage>
        <taxon>Bacteria</taxon>
        <taxon>Pseudomonadati</taxon>
        <taxon>Pseudomonadota</taxon>
        <taxon>Alphaproteobacteria</taxon>
        <taxon>Hyphomicrobiales</taxon>
        <taxon>Stappiaceae</taxon>
        <taxon>Roseibium</taxon>
    </lineage>
</organism>
<dbReference type="Proteomes" id="UP000186002">
    <property type="component" value="Unassembled WGS sequence"/>
</dbReference>
<dbReference type="RefSeq" id="WP_073014727.1">
    <property type="nucleotide sequence ID" value="NZ_FRBW01000004.1"/>
</dbReference>
<keyword evidence="3" id="KW-1185">Reference proteome</keyword>
<evidence type="ECO:0000313" key="3">
    <source>
        <dbReference type="Proteomes" id="UP000186002"/>
    </source>
</evidence>
<dbReference type="Pfam" id="PF10984">
    <property type="entry name" value="DUF2794"/>
    <property type="match status" value="1"/>
</dbReference>
<evidence type="ECO:0008006" key="4">
    <source>
        <dbReference type="Google" id="ProtNLM"/>
    </source>
</evidence>
<dbReference type="AlphaFoldDB" id="A0A1M7N0L3"/>
<proteinExistence type="predicted"/>
<evidence type="ECO:0000313" key="2">
    <source>
        <dbReference type="EMBL" id="SHM96900.1"/>
    </source>
</evidence>
<protein>
    <recommendedName>
        <fullName evidence="4">DUF2794 domain-containing protein</fullName>
    </recommendedName>
</protein>
<sequence>MSETDDGAGEGASQDPACSASVTAVPAGRPSHSTSAAPVNPASAHPGAQSSTQPVKAIVAFNRRELDVILRLYGRMVAEGEWRDYAIDLLKDRAVFSVFRRTSEMPLYRIEKDPKLARKQGAYSVVAAGGMILKRGQDLAQVLKVLDKKKHLRLVDA</sequence>
<accession>A0A1M7N0L3</accession>